<dbReference type="AlphaFoldDB" id="A0A852QSX1"/>
<keyword evidence="1" id="KW-0805">Transcription regulation</keyword>
<sequence length="139" mass="15226">MFEDSRPIFQQLAERIVDDILRGRYEEGGQVPSTNELASYLRINPATAGKGLGLLVDRGILVKRRGIGMFVAEGTTERIAAERRDRFVQDFIQPMLAEASTIGLDRAALRRLIDESHTPDEPAPGAEPGEPPAPAAETE</sequence>
<dbReference type="CDD" id="cd07377">
    <property type="entry name" value="WHTH_GntR"/>
    <property type="match status" value="1"/>
</dbReference>
<dbReference type="SUPFAM" id="SSF46785">
    <property type="entry name" value="Winged helix' DNA-binding domain"/>
    <property type="match status" value="1"/>
</dbReference>
<evidence type="ECO:0000313" key="6">
    <source>
        <dbReference type="EMBL" id="NYD25293.1"/>
    </source>
</evidence>
<feature type="compositionally biased region" description="Pro residues" evidence="4">
    <location>
        <begin position="129"/>
        <end position="139"/>
    </location>
</feature>
<evidence type="ECO:0000259" key="5">
    <source>
        <dbReference type="PROSITE" id="PS50949"/>
    </source>
</evidence>
<dbReference type="SMART" id="SM00345">
    <property type="entry name" value="HTH_GNTR"/>
    <property type="match status" value="1"/>
</dbReference>
<dbReference type="EMBL" id="JACCBD010000001">
    <property type="protein sequence ID" value="NYD25293.1"/>
    <property type="molecule type" value="Genomic_DNA"/>
</dbReference>
<dbReference type="PANTHER" id="PTHR38445:SF10">
    <property type="entry name" value="GNTR-FAMILY TRANSCRIPTIONAL REGULATOR"/>
    <property type="match status" value="1"/>
</dbReference>
<dbReference type="RefSeq" id="WP_185985816.1">
    <property type="nucleotide sequence ID" value="NZ_BAAALZ010000003.1"/>
</dbReference>
<dbReference type="GO" id="GO:0003677">
    <property type="term" value="F:DNA binding"/>
    <property type="evidence" value="ECO:0007669"/>
    <property type="project" value="UniProtKB-KW"/>
</dbReference>
<organism evidence="6 7">
    <name type="scientific">Leucobacter aridicollis</name>
    <dbReference type="NCBI Taxonomy" id="283878"/>
    <lineage>
        <taxon>Bacteria</taxon>
        <taxon>Bacillati</taxon>
        <taxon>Actinomycetota</taxon>
        <taxon>Actinomycetes</taxon>
        <taxon>Micrococcales</taxon>
        <taxon>Microbacteriaceae</taxon>
        <taxon>Leucobacter</taxon>
    </lineage>
</organism>
<accession>A0A852QSX1</accession>
<evidence type="ECO:0000256" key="1">
    <source>
        <dbReference type="ARBA" id="ARBA00023015"/>
    </source>
</evidence>
<reference evidence="6 7" key="1">
    <citation type="submission" date="2020-07" db="EMBL/GenBank/DDBJ databases">
        <title>Sequencing the genomes of 1000 actinobacteria strains.</title>
        <authorList>
            <person name="Klenk H.-P."/>
        </authorList>
    </citation>
    <scope>NUCLEOTIDE SEQUENCE [LARGE SCALE GENOMIC DNA]</scope>
    <source>
        <strain evidence="6 7">DSM 17380</strain>
    </source>
</reference>
<feature type="region of interest" description="Disordered" evidence="4">
    <location>
        <begin position="112"/>
        <end position="139"/>
    </location>
</feature>
<gene>
    <name evidence="6" type="ORF">BJ960_000096</name>
</gene>
<evidence type="ECO:0000256" key="3">
    <source>
        <dbReference type="ARBA" id="ARBA00023163"/>
    </source>
</evidence>
<keyword evidence="7" id="KW-1185">Reference proteome</keyword>
<dbReference type="Pfam" id="PF00392">
    <property type="entry name" value="GntR"/>
    <property type="match status" value="1"/>
</dbReference>
<dbReference type="PANTHER" id="PTHR38445">
    <property type="entry name" value="HTH-TYPE TRANSCRIPTIONAL REPRESSOR YTRA"/>
    <property type="match status" value="1"/>
</dbReference>
<feature type="domain" description="HTH gntR-type" evidence="5">
    <location>
        <begin position="6"/>
        <end position="74"/>
    </location>
</feature>
<dbReference type="PROSITE" id="PS50949">
    <property type="entry name" value="HTH_GNTR"/>
    <property type="match status" value="1"/>
</dbReference>
<protein>
    <submittedName>
        <fullName evidence="6">DNA-binding transcriptional regulator YhcF (GntR family)</fullName>
    </submittedName>
</protein>
<evidence type="ECO:0000256" key="2">
    <source>
        <dbReference type="ARBA" id="ARBA00023125"/>
    </source>
</evidence>
<dbReference type="InterPro" id="IPR036390">
    <property type="entry name" value="WH_DNA-bd_sf"/>
</dbReference>
<dbReference type="Proteomes" id="UP000586095">
    <property type="component" value="Unassembled WGS sequence"/>
</dbReference>
<dbReference type="InterPro" id="IPR000524">
    <property type="entry name" value="Tscrpt_reg_HTH_GntR"/>
</dbReference>
<dbReference type="Gene3D" id="1.10.10.10">
    <property type="entry name" value="Winged helix-like DNA-binding domain superfamily/Winged helix DNA-binding domain"/>
    <property type="match status" value="1"/>
</dbReference>
<keyword evidence="2 6" id="KW-0238">DNA-binding</keyword>
<comment type="caution">
    <text evidence="6">The sequence shown here is derived from an EMBL/GenBank/DDBJ whole genome shotgun (WGS) entry which is preliminary data.</text>
</comment>
<keyword evidence="3" id="KW-0804">Transcription</keyword>
<name>A0A852QSX1_9MICO</name>
<evidence type="ECO:0000256" key="4">
    <source>
        <dbReference type="SAM" id="MobiDB-lite"/>
    </source>
</evidence>
<dbReference type="GO" id="GO:0003700">
    <property type="term" value="F:DNA-binding transcription factor activity"/>
    <property type="evidence" value="ECO:0007669"/>
    <property type="project" value="InterPro"/>
</dbReference>
<evidence type="ECO:0000313" key="7">
    <source>
        <dbReference type="Proteomes" id="UP000586095"/>
    </source>
</evidence>
<dbReference type="InterPro" id="IPR036388">
    <property type="entry name" value="WH-like_DNA-bd_sf"/>
</dbReference>
<proteinExistence type="predicted"/>